<comment type="catalytic activity">
    <reaction evidence="9">
        <text>O-phospho-L-threonine + H(+) = (R)-1-aminopropan-2-yl phosphate + CO2</text>
        <dbReference type="Rhea" id="RHEA:11492"/>
        <dbReference type="ChEBI" id="CHEBI:15378"/>
        <dbReference type="ChEBI" id="CHEBI:16526"/>
        <dbReference type="ChEBI" id="CHEBI:58563"/>
        <dbReference type="ChEBI" id="CHEBI:58675"/>
        <dbReference type="EC" id="4.1.1.81"/>
    </reaction>
</comment>
<comment type="caution">
    <text evidence="11">The sequence shown here is derived from an EMBL/GenBank/DDBJ whole genome shotgun (WGS) entry which is preliminary data.</text>
</comment>
<dbReference type="Proteomes" id="UP000283734">
    <property type="component" value="Unassembled WGS sequence"/>
</dbReference>
<comment type="pathway">
    <text evidence="3">Cofactor biosynthesis; adenosylcobalamin biosynthesis.</text>
</comment>
<dbReference type="InterPro" id="IPR015421">
    <property type="entry name" value="PyrdxlP-dep_Trfase_major"/>
</dbReference>
<evidence type="ECO:0000259" key="10">
    <source>
        <dbReference type="Pfam" id="PF00155"/>
    </source>
</evidence>
<evidence type="ECO:0000256" key="9">
    <source>
        <dbReference type="ARBA" id="ARBA00048531"/>
    </source>
</evidence>
<comment type="function">
    <text evidence="2">Decarboxylates L-threonine-O-3-phosphate to yield (R)-1-amino-2-propanol O-2-phosphate, the precursor for the linkage between the nucleotide loop and the corrin ring in cobalamin.</text>
</comment>
<dbReference type="InterPro" id="IPR004839">
    <property type="entry name" value="Aminotransferase_I/II_large"/>
</dbReference>
<feature type="domain" description="Aminotransferase class I/classII large" evidence="10">
    <location>
        <begin position="61"/>
        <end position="326"/>
    </location>
</feature>
<reference evidence="11 12" key="1">
    <citation type="submission" date="2018-09" db="EMBL/GenBank/DDBJ databases">
        <title>Alcanivorax profundi sp. nov., isolated from 1000 m-depth seawater of the Mariana Trench.</title>
        <authorList>
            <person name="Liu J."/>
        </authorList>
    </citation>
    <scope>NUCLEOTIDE SEQUENCE [LARGE SCALE GENOMIC DNA]</scope>
    <source>
        <strain evidence="11 12">MTEO17</strain>
    </source>
</reference>
<sequence length="328" mass="35490">MSGEHGGQLHRAAARYGIPVTDWLDLSTGISPWSWPVPSLPETVWQRLPDEEDGLVASCREVLSLSPEAGCLPVAGSQAALQTLPSLRRPCRVGVPVPGYREHALAWQRQGHTVVPLAPDTIEDALQGLDVLVWLQPNNPTGLWLPLERLLAWQEQLAARGGWLVVDEAFVEASAAPSLVGEVGRPGLIVFRSLGKFYGLAGARAGLMLAEPALCDAVQRSLGPWALSHPARHIMARALLDRHWQAQQQARLRLARVALDRVLSDAGFVPAGGCDLFAWCPEAKAGVWAERLARQGILVRAFDTPSALRFGLPGDEAARARLCQALAR</sequence>
<proteinExistence type="predicted"/>
<dbReference type="PANTHER" id="PTHR42885">
    <property type="entry name" value="HISTIDINOL-PHOSPHATE AMINOTRANSFERASE-RELATED"/>
    <property type="match status" value="1"/>
</dbReference>
<dbReference type="PROSITE" id="PS00105">
    <property type="entry name" value="AA_TRANSFER_CLASS_1"/>
    <property type="match status" value="1"/>
</dbReference>
<dbReference type="CDD" id="cd00609">
    <property type="entry name" value="AAT_like"/>
    <property type="match status" value="1"/>
</dbReference>
<keyword evidence="7 11" id="KW-0456">Lyase</keyword>
<keyword evidence="6" id="KW-0663">Pyridoxal phosphate</keyword>
<evidence type="ECO:0000313" key="11">
    <source>
        <dbReference type="EMBL" id="RJG18780.1"/>
    </source>
</evidence>
<evidence type="ECO:0000256" key="8">
    <source>
        <dbReference type="ARBA" id="ARBA00029996"/>
    </source>
</evidence>
<comment type="cofactor">
    <cofactor evidence="1">
        <name>pyridoxal 5'-phosphate</name>
        <dbReference type="ChEBI" id="CHEBI:597326"/>
    </cofactor>
</comment>
<evidence type="ECO:0000256" key="7">
    <source>
        <dbReference type="ARBA" id="ARBA00023239"/>
    </source>
</evidence>
<name>A0A418Y0H4_9GAMM</name>
<dbReference type="UniPathway" id="UPA00148"/>
<dbReference type="Gene3D" id="3.40.640.10">
    <property type="entry name" value="Type I PLP-dependent aspartate aminotransferase-like (Major domain)"/>
    <property type="match status" value="1"/>
</dbReference>
<dbReference type="GO" id="GO:0009236">
    <property type="term" value="P:cobalamin biosynthetic process"/>
    <property type="evidence" value="ECO:0007669"/>
    <property type="project" value="UniProtKB-UniPathway"/>
</dbReference>
<dbReference type="EC" id="4.1.1.81" evidence="4"/>
<evidence type="ECO:0000313" key="12">
    <source>
        <dbReference type="Proteomes" id="UP000283734"/>
    </source>
</evidence>
<dbReference type="InterPro" id="IPR005860">
    <property type="entry name" value="CobD"/>
</dbReference>
<dbReference type="Gene3D" id="3.90.1150.10">
    <property type="entry name" value="Aspartate Aminotransferase, domain 1"/>
    <property type="match status" value="1"/>
</dbReference>
<dbReference type="GO" id="GO:0048472">
    <property type="term" value="F:threonine-phosphate decarboxylase activity"/>
    <property type="evidence" value="ECO:0007669"/>
    <property type="project" value="UniProtKB-EC"/>
</dbReference>
<dbReference type="GO" id="GO:0030170">
    <property type="term" value="F:pyridoxal phosphate binding"/>
    <property type="evidence" value="ECO:0007669"/>
    <property type="project" value="InterPro"/>
</dbReference>
<dbReference type="NCBIfam" id="TIGR01140">
    <property type="entry name" value="L_thr_O3P_dcar"/>
    <property type="match status" value="1"/>
</dbReference>
<gene>
    <name evidence="11" type="ORF">D4A39_06500</name>
</gene>
<evidence type="ECO:0000256" key="3">
    <source>
        <dbReference type="ARBA" id="ARBA00004953"/>
    </source>
</evidence>
<dbReference type="InterPro" id="IPR015422">
    <property type="entry name" value="PyrdxlP-dep_Trfase_small"/>
</dbReference>
<dbReference type="SUPFAM" id="SSF53383">
    <property type="entry name" value="PLP-dependent transferases"/>
    <property type="match status" value="1"/>
</dbReference>
<dbReference type="Pfam" id="PF00155">
    <property type="entry name" value="Aminotran_1_2"/>
    <property type="match status" value="1"/>
</dbReference>
<dbReference type="InterPro" id="IPR015424">
    <property type="entry name" value="PyrdxlP-dep_Trfase"/>
</dbReference>
<evidence type="ECO:0000256" key="4">
    <source>
        <dbReference type="ARBA" id="ARBA00012285"/>
    </source>
</evidence>
<evidence type="ECO:0000256" key="2">
    <source>
        <dbReference type="ARBA" id="ARBA00003444"/>
    </source>
</evidence>
<accession>A0A418Y0H4</accession>
<keyword evidence="12" id="KW-1185">Reference proteome</keyword>
<dbReference type="EMBL" id="QYYA01000002">
    <property type="protein sequence ID" value="RJG18780.1"/>
    <property type="molecule type" value="Genomic_DNA"/>
</dbReference>
<dbReference type="AlphaFoldDB" id="A0A418Y0H4"/>
<dbReference type="PANTHER" id="PTHR42885:SF1">
    <property type="entry name" value="THREONINE-PHOSPHATE DECARBOXYLASE"/>
    <property type="match status" value="1"/>
</dbReference>
<dbReference type="OrthoDB" id="9799304at2"/>
<dbReference type="InterPro" id="IPR004838">
    <property type="entry name" value="NHTrfase_class1_PyrdxlP-BS"/>
</dbReference>
<evidence type="ECO:0000256" key="5">
    <source>
        <dbReference type="ARBA" id="ARBA00022573"/>
    </source>
</evidence>
<evidence type="ECO:0000256" key="1">
    <source>
        <dbReference type="ARBA" id="ARBA00001933"/>
    </source>
</evidence>
<organism evidence="11 12">
    <name type="scientific">Alcanivorax profundi</name>
    <dbReference type="NCBI Taxonomy" id="2338368"/>
    <lineage>
        <taxon>Bacteria</taxon>
        <taxon>Pseudomonadati</taxon>
        <taxon>Pseudomonadota</taxon>
        <taxon>Gammaproteobacteria</taxon>
        <taxon>Oceanospirillales</taxon>
        <taxon>Alcanivoracaceae</taxon>
        <taxon>Alcanivorax</taxon>
    </lineage>
</organism>
<evidence type="ECO:0000256" key="6">
    <source>
        <dbReference type="ARBA" id="ARBA00022898"/>
    </source>
</evidence>
<keyword evidence="5" id="KW-0169">Cobalamin biosynthesis</keyword>
<protein>
    <recommendedName>
        <fullName evidence="4">threonine-phosphate decarboxylase</fullName>
        <ecNumber evidence="4">4.1.1.81</ecNumber>
    </recommendedName>
    <alternativeName>
        <fullName evidence="8">L-threonine-O-3-phosphate decarboxylase</fullName>
    </alternativeName>
</protein>